<sequence>MFEYSNQHNFYKTSPSPPLAGSEPPLHPPEPLVWGKLLPRATALKERGGRCDIFAGIIREREQENSAEEEEIPSLCWLSSTAVLTVKNTIAKKGHISILIDFHRRS</sequence>
<name>A0AA36GJH8_CYLNA</name>
<accession>A0AA36GJH8</accession>
<feature type="compositionally biased region" description="Polar residues" evidence="1">
    <location>
        <begin position="1"/>
        <end position="14"/>
    </location>
</feature>
<protein>
    <submittedName>
        <fullName evidence="2">Uncharacterized protein</fullName>
    </submittedName>
</protein>
<dbReference type="Proteomes" id="UP001176961">
    <property type="component" value="Unassembled WGS sequence"/>
</dbReference>
<reference evidence="2" key="1">
    <citation type="submission" date="2023-07" db="EMBL/GenBank/DDBJ databases">
        <authorList>
            <consortium name="CYATHOMIX"/>
        </authorList>
    </citation>
    <scope>NUCLEOTIDE SEQUENCE</scope>
    <source>
        <strain evidence="2">N/A</strain>
    </source>
</reference>
<feature type="region of interest" description="Disordered" evidence="1">
    <location>
        <begin position="1"/>
        <end position="27"/>
    </location>
</feature>
<evidence type="ECO:0000313" key="3">
    <source>
        <dbReference type="Proteomes" id="UP001176961"/>
    </source>
</evidence>
<keyword evidence="3" id="KW-1185">Reference proteome</keyword>
<dbReference type="EMBL" id="CATQJL010000001">
    <property type="protein sequence ID" value="CAJ0588880.1"/>
    <property type="molecule type" value="Genomic_DNA"/>
</dbReference>
<organism evidence="2 3">
    <name type="scientific">Cylicocyclus nassatus</name>
    <name type="common">Nematode worm</name>
    <dbReference type="NCBI Taxonomy" id="53992"/>
    <lineage>
        <taxon>Eukaryota</taxon>
        <taxon>Metazoa</taxon>
        <taxon>Ecdysozoa</taxon>
        <taxon>Nematoda</taxon>
        <taxon>Chromadorea</taxon>
        <taxon>Rhabditida</taxon>
        <taxon>Rhabditina</taxon>
        <taxon>Rhabditomorpha</taxon>
        <taxon>Strongyloidea</taxon>
        <taxon>Strongylidae</taxon>
        <taxon>Cylicocyclus</taxon>
    </lineage>
</organism>
<proteinExistence type="predicted"/>
<dbReference type="AlphaFoldDB" id="A0AA36GJH8"/>
<comment type="caution">
    <text evidence="2">The sequence shown here is derived from an EMBL/GenBank/DDBJ whole genome shotgun (WGS) entry which is preliminary data.</text>
</comment>
<gene>
    <name evidence="2" type="ORF">CYNAS_LOCUS863</name>
</gene>
<evidence type="ECO:0000256" key="1">
    <source>
        <dbReference type="SAM" id="MobiDB-lite"/>
    </source>
</evidence>
<evidence type="ECO:0000313" key="2">
    <source>
        <dbReference type="EMBL" id="CAJ0588880.1"/>
    </source>
</evidence>